<sequence length="1196" mass="131070">MRTEMALRLRVFMNRFWLLPLLVVILVGQPVGTALAQPPGTTPSTEVFDDQGGEIPIKGFLFLNEAKNRVIMPGLSWEEFERLQNLDNGVESTSGRYAFESLQVSGTVFGLRAEMEVTIKLTIDATGGRFVTIPLRMNNFHRIAPPDVSGIAEYYMTVAEDGSGHQILVRCDSRCDATIKMKVSTRVQSSSARSIDFRLPEVSSRVDILTDDGDSVGEVVGHGDETIQSTTVDKKSTKLSVDSSGGSFTLMWGKPRRVDGEVDSLEVESRVVMQWDSPQDSPIVEVRLTVRNVKGSVERMRVRLPKGSVVLDLPTLGTGGQTVEFIPLSEESDAAESGIGEIYEVEIPIEERQPRIDLNFDLQLAGENATSKDPLLLRVPEVMDAIRHRGELTVQIADDYRLRWKARPWIRSAAIENPEESVSQRQYQFRFDRGSFELPIWLSANERRLRLTSQSTVTIEQSQALLEMIIDVSGPANDGRLRLDDASWQILSVERVGTGEQLEYFTSETLRIIELGMTGTESSFSIKVLAKLPMGQDLGAIQFPVPRVVATGNDVLIRDANLTIVGAGRSLLVVDLEASEGLTRITPEDPAQSSDAMVSRFRLPNTESTAIVAGNLIDQPPRITLSAGMNIEVDGSQAVTTVDWEVTSPLDLGGSLPIRIPGATRSEDAERNATSPELDSSQPESSTLNAITELADDSLLPFDSTNAATDQGWTVTIDGVPGKLQQRSDDMYDLISDRLGRGTTRIRWRHEGSLGTSSRMILPYTLMLPRPAIADVTLRGTIELRLQGNQTSQWVPLDFPNGSKSDDRNLTRLTLDSIPRDPVRLRLQPRLSRKDERYVQRAVLRSAVTTRTRYEQLLASIQGGDEIQISLPSLAAVSDSLEDITVEAFLDGQNVNVNGRDKTLTISLPGDASVHHLDLRIWVARDTSAWTATITPLMKLPVGIGRVYWQLIAPSDSHVIWASPTVGRAMEWRFDKWELFREPVLNDQALTASPTAVPNAALPGTRYLYVGSDLPSFEVVLISRTLLWLIVGSVILLVSVVLTYWPASRHPLAGVVAAIAFAGLLIVATDAAVLVGQFATISLVLVIVMIAIRALVSPAEGGRIFQGRSSSRSREFDTRPVVEANAELAGLAETHSLNPSSHRHTVPSLEGQPRHREPVADRGSHSGDRIPNRPSDLGESSGSQGGSARQSGSGTR</sequence>
<keyword evidence="2" id="KW-0812">Transmembrane</keyword>
<dbReference type="Proteomes" id="UP000316598">
    <property type="component" value="Unassembled WGS sequence"/>
</dbReference>
<name>A0A5C5WHF1_9BACT</name>
<evidence type="ECO:0000256" key="1">
    <source>
        <dbReference type="SAM" id="MobiDB-lite"/>
    </source>
</evidence>
<evidence type="ECO:0000313" key="4">
    <source>
        <dbReference type="Proteomes" id="UP000316598"/>
    </source>
</evidence>
<feature type="region of interest" description="Disordered" evidence="1">
    <location>
        <begin position="655"/>
        <end position="686"/>
    </location>
</feature>
<reference evidence="3 4" key="1">
    <citation type="submission" date="2019-02" db="EMBL/GenBank/DDBJ databases">
        <title>Deep-cultivation of Planctomycetes and their phenomic and genomic characterization uncovers novel biology.</title>
        <authorList>
            <person name="Wiegand S."/>
            <person name="Jogler M."/>
            <person name="Boedeker C."/>
            <person name="Pinto D."/>
            <person name="Vollmers J."/>
            <person name="Rivas-Marin E."/>
            <person name="Kohn T."/>
            <person name="Peeters S.H."/>
            <person name="Heuer A."/>
            <person name="Rast P."/>
            <person name="Oberbeckmann S."/>
            <person name="Bunk B."/>
            <person name="Jeske O."/>
            <person name="Meyerdierks A."/>
            <person name="Storesund J.E."/>
            <person name="Kallscheuer N."/>
            <person name="Luecker S."/>
            <person name="Lage O.M."/>
            <person name="Pohl T."/>
            <person name="Merkel B.J."/>
            <person name="Hornburger P."/>
            <person name="Mueller R.-W."/>
            <person name="Bruemmer F."/>
            <person name="Labrenz M."/>
            <person name="Spormann A.M."/>
            <person name="Op Den Camp H."/>
            <person name="Overmann J."/>
            <person name="Amann R."/>
            <person name="Jetten M.S.M."/>
            <person name="Mascher T."/>
            <person name="Medema M.H."/>
            <person name="Devos D.P."/>
            <person name="Kaster A.-K."/>
            <person name="Ovreas L."/>
            <person name="Rohde M."/>
            <person name="Galperin M.Y."/>
            <person name="Jogler C."/>
        </authorList>
    </citation>
    <scope>NUCLEOTIDE SEQUENCE [LARGE SCALE GENOMIC DNA]</scope>
    <source>
        <strain evidence="3 4">Pla22</strain>
    </source>
</reference>
<feature type="compositionally biased region" description="Low complexity" evidence="1">
    <location>
        <begin position="1178"/>
        <end position="1196"/>
    </location>
</feature>
<dbReference type="EMBL" id="SJPI01000003">
    <property type="protein sequence ID" value="TWT49222.1"/>
    <property type="molecule type" value="Genomic_DNA"/>
</dbReference>
<dbReference type="AlphaFoldDB" id="A0A5C5WHF1"/>
<keyword evidence="2" id="KW-0472">Membrane</keyword>
<accession>A0A5C5WHF1</accession>
<feature type="compositionally biased region" description="Basic and acidic residues" evidence="1">
    <location>
        <begin position="1152"/>
        <end position="1171"/>
    </location>
</feature>
<gene>
    <name evidence="3" type="ORF">Pla22_44140</name>
</gene>
<evidence type="ECO:0000313" key="3">
    <source>
        <dbReference type="EMBL" id="TWT49222.1"/>
    </source>
</evidence>
<keyword evidence="4" id="KW-1185">Reference proteome</keyword>
<feature type="transmembrane region" description="Helical" evidence="2">
    <location>
        <begin position="1075"/>
        <end position="1096"/>
    </location>
</feature>
<comment type="caution">
    <text evidence="3">The sequence shown here is derived from an EMBL/GenBank/DDBJ whole genome shotgun (WGS) entry which is preliminary data.</text>
</comment>
<feature type="transmembrane region" description="Helical" evidence="2">
    <location>
        <begin position="1026"/>
        <end position="1045"/>
    </location>
</feature>
<feature type="compositionally biased region" description="Polar residues" evidence="1">
    <location>
        <begin position="672"/>
        <end position="686"/>
    </location>
</feature>
<keyword evidence="2" id="KW-1133">Transmembrane helix</keyword>
<feature type="transmembrane region" description="Helical" evidence="2">
    <location>
        <begin position="1052"/>
        <end position="1069"/>
    </location>
</feature>
<proteinExistence type="predicted"/>
<protein>
    <submittedName>
        <fullName evidence="3">Uncharacterized protein</fullName>
    </submittedName>
</protein>
<organism evidence="3 4">
    <name type="scientific">Rubripirellula amarantea</name>
    <dbReference type="NCBI Taxonomy" id="2527999"/>
    <lineage>
        <taxon>Bacteria</taxon>
        <taxon>Pseudomonadati</taxon>
        <taxon>Planctomycetota</taxon>
        <taxon>Planctomycetia</taxon>
        <taxon>Pirellulales</taxon>
        <taxon>Pirellulaceae</taxon>
        <taxon>Rubripirellula</taxon>
    </lineage>
</organism>
<feature type="region of interest" description="Disordered" evidence="1">
    <location>
        <begin position="1132"/>
        <end position="1196"/>
    </location>
</feature>
<evidence type="ECO:0000256" key="2">
    <source>
        <dbReference type="SAM" id="Phobius"/>
    </source>
</evidence>